<evidence type="ECO:0000256" key="1">
    <source>
        <dbReference type="SAM" id="MobiDB-lite"/>
    </source>
</evidence>
<accession>M2SXQ5</accession>
<protein>
    <submittedName>
        <fullName evidence="2">Uncharacterized protein</fullName>
    </submittedName>
</protein>
<dbReference type="RefSeq" id="XP_007696831.1">
    <property type="nucleotide sequence ID" value="XM_007698641.1"/>
</dbReference>
<reference evidence="3" key="2">
    <citation type="journal article" date="2013" name="PLoS Genet.">
        <title>Comparative genome structure, secondary metabolite, and effector coding capacity across Cochliobolus pathogens.</title>
        <authorList>
            <person name="Condon B.J."/>
            <person name="Leng Y."/>
            <person name="Wu D."/>
            <person name="Bushley K.E."/>
            <person name="Ohm R.A."/>
            <person name="Otillar R."/>
            <person name="Martin J."/>
            <person name="Schackwitz W."/>
            <person name="Grimwood J."/>
            <person name="MohdZainudin N."/>
            <person name="Xue C."/>
            <person name="Wang R."/>
            <person name="Manning V.A."/>
            <person name="Dhillon B."/>
            <person name="Tu Z.J."/>
            <person name="Steffenson B.J."/>
            <person name="Salamov A."/>
            <person name="Sun H."/>
            <person name="Lowry S."/>
            <person name="LaButti K."/>
            <person name="Han J."/>
            <person name="Copeland A."/>
            <person name="Lindquist E."/>
            <person name="Barry K."/>
            <person name="Schmutz J."/>
            <person name="Baker S.E."/>
            <person name="Ciuffetti L.M."/>
            <person name="Grigoriev I.V."/>
            <person name="Zhong S."/>
            <person name="Turgeon B.G."/>
        </authorList>
    </citation>
    <scope>NUCLEOTIDE SEQUENCE [LARGE SCALE GENOMIC DNA]</scope>
    <source>
        <strain evidence="3">ND90Pr / ATCC 201652</strain>
    </source>
</reference>
<dbReference type="OrthoDB" id="5426877at2759"/>
<evidence type="ECO:0000313" key="2">
    <source>
        <dbReference type="EMBL" id="EMD67085.1"/>
    </source>
</evidence>
<evidence type="ECO:0000313" key="3">
    <source>
        <dbReference type="Proteomes" id="UP000016934"/>
    </source>
</evidence>
<dbReference type="KEGG" id="bsc:COCSADRAFT_351811"/>
<name>M2SXQ5_COCSN</name>
<feature type="region of interest" description="Disordered" evidence="1">
    <location>
        <begin position="54"/>
        <end position="83"/>
    </location>
</feature>
<sequence>MPFCDCNHAVNFPARMSTGMEIGEKRENASWQKDLLNTVSKTAEKDLANVITNKGMYGREGQPAARNNNNMNYGPDEVSNQSVRRDSVIEQVEPEGLVVENLDHPSAARRPNIGSDDNTRIFNLSEASRRRPLSTREQSLFGPKQNPGNNVIN</sequence>
<organism evidence="2 3">
    <name type="scientific">Cochliobolus sativus (strain ND90Pr / ATCC 201652)</name>
    <name type="common">Common root rot and spot blotch fungus</name>
    <name type="synonym">Bipolaris sorokiniana</name>
    <dbReference type="NCBI Taxonomy" id="665912"/>
    <lineage>
        <taxon>Eukaryota</taxon>
        <taxon>Fungi</taxon>
        <taxon>Dikarya</taxon>
        <taxon>Ascomycota</taxon>
        <taxon>Pezizomycotina</taxon>
        <taxon>Dothideomycetes</taxon>
        <taxon>Pleosporomycetidae</taxon>
        <taxon>Pleosporales</taxon>
        <taxon>Pleosporineae</taxon>
        <taxon>Pleosporaceae</taxon>
        <taxon>Bipolaris</taxon>
    </lineage>
</organism>
<dbReference type="EMBL" id="KB445639">
    <property type="protein sequence ID" value="EMD67085.1"/>
    <property type="molecule type" value="Genomic_DNA"/>
</dbReference>
<feature type="compositionally biased region" description="Polar residues" evidence="1">
    <location>
        <begin position="65"/>
        <end position="82"/>
    </location>
</feature>
<feature type="region of interest" description="Disordered" evidence="1">
    <location>
        <begin position="102"/>
        <end position="153"/>
    </location>
</feature>
<dbReference type="Proteomes" id="UP000016934">
    <property type="component" value="Unassembled WGS sequence"/>
</dbReference>
<dbReference type="AlphaFoldDB" id="M2SXQ5"/>
<proteinExistence type="predicted"/>
<gene>
    <name evidence="2" type="ORF">COCSADRAFT_351811</name>
</gene>
<keyword evidence="3" id="KW-1185">Reference proteome</keyword>
<dbReference type="HOGENOM" id="CLU_1713095_0_0_1"/>
<dbReference type="STRING" id="665912.M2SXQ5"/>
<reference evidence="2 3" key="1">
    <citation type="journal article" date="2012" name="PLoS Pathog.">
        <title>Diverse lifestyles and strategies of plant pathogenesis encoded in the genomes of eighteen Dothideomycetes fungi.</title>
        <authorList>
            <person name="Ohm R.A."/>
            <person name="Feau N."/>
            <person name="Henrissat B."/>
            <person name="Schoch C.L."/>
            <person name="Horwitz B.A."/>
            <person name="Barry K.W."/>
            <person name="Condon B.J."/>
            <person name="Copeland A.C."/>
            <person name="Dhillon B."/>
            <person name="Glaser F."/>
            <person name="Hesse C.N."/>
            <person name="Kosti I."/>
            <person name="LaButti K."/>
            <person name="Lindquist E.A."/>
            <person name="Lucas S."/>
            <person name="Salamov A.A."/>
            <person name="Bradshaw R.E."/>
            <person name="Ciuffetti L."/>
            <person name="Hamelin R.C."/>
            <person name="Kema G.H.J."/>
            <person name="Lawrence C."/>
            <person name="Scott J.A."/>
            <person name="Spatafora J.W."/>
            <person name="Turgeon B.G."/>
            <person name="de Wit P.J.G.M."/>
            <person name="Zhong S."/>
            <person name="Goodwin S.B."/>
            <person name="Grigoriev I.V."/>
        </authorList>
    </citation>
    <scope>NUCLEOTIDE SEQUENCE [LARGE SCALE GENOMIC DNA]</scope>
    <source>
        <strain evidence="3">ND90Pr / ATCC 201652</strain>
    </source>
</reference>
<dbReference type="GeneID" id="19138119"/>